<dbReference type="InterPro" id="IPR051200">
    <property type="entry name" value="Host-pathogen_enzymatic-act"/>
</dbReference>
<dbReference type="PANTHER" id="PTHR47197">
    <property type="entry name" value="PROTEIN NIRF"/>
    <property type="match status" value="1"/>
</dbReference>
<gene>
    <name evidence="2" type="ORF">E6C50_10850</name>
</gene>
<keyword evidence="3" id="KW-1185">Reference proteome</keyword>
<evidence type="ECO:0000313" key="3">
    <source>
        <dbReference type="Proteomes" id="UP000307507"/>
    </source>
</evidence>
<evidence type="ECO:0008006" key="4">
    <source>
        <dbReference type="Google" id="ProtNLM"/>
    </source>
</evidence>
<dbReference type="AlphaFoldDB" id="A0A4S3ZVJ5"/>
<dbReference type="InterPro" id="IPR015943">
    <property type="entry name" value="WD40/YVTN_repeat-like_dom_sf"/>
</dbReference>
<dbReference type="Pfam" id="PF16819">
    <property type="entry name" value="DUF5074"/>
    <property type="match status" value="1"/>
</dbReference>
<proteinExistence type="predicted"/>
<evidence type="ECO:0000313" key="2">
    <source>
        <dbReference type="EMBL" id="THF49845.1"/>
    </source>
</evidence>
<feature type="chain" id="PRO_5020334954" description="40-residue YVTN family beta-propeller repeat-containing protein" evidence="1">
    <location>
        <begin position="23"/>
        <end position="349"/>
    </location>
</feature>
<evidence type="ECO:0000256" key="1">
    <source>
        <dbReference type="SAM" id="SignalP"/>
    </source>
</evidence>
<name>A0A4S3ZVJ5_9FLAO</name>
<dbReference type="RefSeq" id="WP_136403254.1">
    <property type="nucleotide sequence ID" value="NZ_SSNZ01000004.1"/>
</dbReference>
<organism evidence="2 3">
    <name type="scientific">Flavobacterium supellecticarium</name>
    <dbReference type="NCBI Taxonomy" id="2565924"/>
    <lineage>
        <taxon>Bacteria</taxon>
        <taxon>Pseudomonadati</taxon>
        <taxon>Bacteroidota</taxon>
        <taxon>Flavobacteriia</taxon>
        <taxon>Flavobacteriales</taxon>
        <taxon>Flavobacteriaceae</taxon>
        <taxon>Flavobacterium</taxon>
    </lineage>
</organism>
<dbReference type="Proteomes" id="UP000307507">
    <property type="component" value="Unassembled WGS sequence"/>
</dbReference>
<accession>A0A4S3ZVJ5</accession>
<protein>
    <recommendedName>
        <fullName evidence="4">40-residue YVTN family beta-propeller repeat-containing protein</fullName>
    </recommendedName>
</protein>
<dbReference type="InterPro" id="IPR031815">
    <property type="entry name" value="DUF5074"/>
</dbReference>
<dbReference type="PROSITE" id="PS51257">
    <property type="entry name" value="PROKAR_LIPOPROTEIN"/>
    <property type="match status" value="1"/>
</dbReference>
<dbReference type="SUPFAM" id="SSF63825">
    <property type="entry name" value="YWTD domain"/>
    <property type="match status" value="1"/>
</dbReference>
<sequence>MKWNSIKWSSILTLLLLYFAFASCSKSEDIVIETPLEAYDNGVFMLNEGNFMTPNASVSFLSNDFQDFQESIFPAVNPGKILGDVAQSMTLYDDKAFILINNSNKIEIVNRHTFVSLGSITDGLSQPRYAAALNGKLYVTNAVSKNVTVYDTETFAKLATIPVNKTVEKVVAVNGKVYLQNAAYGSGNEITVIDAATNTISTTLTVVEGLNSIEAKGTQLYALCGNTTETKLYAINTTNNQIVGTTTFPVSLANARNMDIDGEVVYFTKGNGVYRVGLNASIVSETPIFTVADNDFSTFYGFAAINGRIYVSDAKGFVARSQVTVFSATGTVLVQKETGIGTNGFYLNN</sequence>
<feature type="signal peptide" evidence="1">
    <location>
        <begin position="1"/>
        <end position="22"/>
    </location>
</feature>
<keyword evidence="1" id="KW-0732">Signal</keyword>
<dbReference type="EMBL" id="SSNZ01000004">
    <property type="protein sequence ID" value="THF49845.1"/>
    <property type="molecule type" value="Genomic_DNA"/>
</dbReference>
<reference evidence="2 3" key="1">
    <citation type="submission" date="2019-04" db="EMBL/GenBank/DDBJ databases">
        <title>Flavobacterium sp. nov. isolated from construction timber.</title>
        <authorList>
            <person name="Lin S.-Y."/>
            <person name="Chang C.-T."/>
            <person name="Young C.-C."/>
        </authorList>
    </citation>
    <scope>NUCLEOTIDE SEQUENCE [LARGE SCALE GENOMIC DNA]</scope>
    <source>
        <strain evidence="2 3">CC-CTC003</strain>
    </source>
</reference>
<comment type="caution">
    <text evidence="2">The sequence shown here is derived from an EMBL/GenBank/DDBJ whole genome shotgun (WGS) entry which is preliminary data.</text>
</comment>
<dbReference type="Gene3D" id="2.130.10.10">
    <property type="entry name" value="YVTN repeat-like/Quinoprotein amine dehydrogenase"/>
    <property type="match status" value="1"/>
</dbReference>
<dbReference type="OrthoDB" id="9773938at2"/>
<dbReference type="PANTHER" id="PTHR47197:SF3">
    <property type="entry name" value="DIHYDRO-HEME D1 DEHYDROGENASE"/>
    <property type="match status" value="1"/>
</dbReference>